<feature type="transmembrane region" description="Helical" evidence="1">
    <location>
        <begin position="35"/>
        <end position="57"/>
    </location>
</feature>
<reference evidence="2 3" key="1">
    <citation type="submission" date="2018-08" db="EMBL/GenBank/DDBJ databases">
        <title>Genomic taxonomy of the Vibrionaceae family.</title>
        <authorList>
            <person name="Gomez-Gil B."/>
            <person name="Tanaka M."/>
            <person name="Sawabe T."/>
            <person name="Enciso-Ibarra K."/>
        </authorList>
    </citation>
    <scope>NUCLEOTIDE SEQUENCE [LARGE SCALE GENOMIC DNA]</scope>
    <source>
        <strain evidence="2 3">CAIM 1831</strain>
        <plasmid evidence="3">pva1</plasmid>
    </source>
</reference>
<feature type="transmembrane region" description="Helical" evidence="1">
    <location>
        <begin position="6"/>
        <end position="26"/>
    </location>
</feature>
<dbReference type="Proteomes" id="UP000262832">
    <property type="component" value="Plasmid pVa1"/>
</dbReference>
<geneLocation type="plasmid" evidence="3">
    <name>pva1</name>
</geneLocation>
<keyword evidence="1" id="KW-0812">Transmembrane</keyword>
<sequence length="66" mass="7353">MENWLGTVGYVLSAAAYLFAFILLVFTQTNSKTRILLAITFALGALWSASFALQSYYEVFSLHVLV</sequence>
<proteinExistence type="predicted"/>
<keyword evidence="1" id="KW-1133">Transmembrane helix</keyword>
<evidence type="ECO:0000313" key="3">
    <source>
        <dbReference type="Proteomes" id="UP000262832"/>
    </source>
</evidence>
<evidence type="ECO:0000313" key="2">
    <source>
        <dbReference type="EMBL" id="AXY03761.1"/>
    </source>
</evidence>
<name>A0ABN5PPV0_9VIBR</name>
<dbReference type="EMBL" id="CP032095">
    <property type="protein sequence ID" value="AXY03761.1"/>
    <property type="molecule type" value="Genomic_DNA"/>
</dbReference>
<gene>
    <name evidence="2" type="ORF">D1115_23070</name>
</gene>
<keyword evidence="1" id="KW-0472">Membrane</keyword>
<protein>
    <submittedName>
        <fullName evidence="2">Uncharacterized protein</fullName>
    </submittedName>
</protein>
<accession>A0ABN5PPV0</accession>
<keyword evidence="2" id="KW-0614">Plasmid</keyword>
<evidence type="ECO:0000256" key="1">
    <source>
        <dbReference type="SAM" id="Phobius"/>
    </source>
</evidence>
<keyword evidence="3" id="KW-1185">Reference proteome</keyword>
<organism evidence="2 3">
    <name type="scientific">Vibrio alfacsensis</name>
    <dbReference type="NCBI Taxonomy" id="1074311"/>
    <lineage>
        <taxon>Bacteria</taxon>
        <taxon>Pseudomonadati</taxon>
        <taxon>Pseudomonadota</taxon>
        <taxon>Gammaproteobacteria</taxon>
        <taxon>Vibrionales</taxon>
        <taxon>Vibrionaceae</taxon>
        <taxon>Vibrio</taxon>
    </lineage>
</organism>